<dbReference type="Proteomes" id="UP000479000">
    <property type="component" value="Unassembled WGS sequence"/>
</dbReference>
<dbReference type="GO" id="GO:1902388">
    <property type="term" value="F:ceramide 1-phosphate transfer activity"/>
    <property type="evidence" value="ECO:0007669"/>
    <property type="project" value="TreeGrafter"/>
</dbReference>
<dbReference type="AlphaFoldDB" id="A0A6H5HA25"/>
<dbReference type="InterPro" id="IPR036497">
    <property type="entry name" value="GLTP_sf"/>
</dbReference>
<dbReference type="Pfam" id="PF08718">
    <property type="entry name" value="GLTP"/>
    <property type="match status" value="1"/>
</dbReference>
<dbReference type="Gene3D" id="1.10.3520.10">
    <property type="entry name" value="Glycolipid transfer protein"/>
    <property type="match status" value="1"/>
</dbReference>
<protein>
    <recommendedName>
        <fullName evidence="1">Glycolipid transfer protein domain-containing protein</fullName>
    </recommendedName>
</protein>
<dbReference type="EMBL" id="CADCXU010025595">
    <property type="protein sequence ID" value="CAB0012608.1"/>
    <property type="molecule type" value="Genomic_DNA"/>
</dbReference>
<dbReference type="GO" id="GO:0005829">
    <property type="term" value="C:cytosol"/>
    <property type="evidence" value="ECO:0007669"/>
    <property type="project" value="TreeGrafter"/>
</dbReference>
<dbReference type="SUPFAM" id="SSF110004">
    <property type="entry name" value="Glycolipid transfer protein, GLTP"/>
    <property type="match status" value="1"/>
</dbReference>
<name>A0A6H5HA25_9HEMI</name>
<evidence type="ECO:0000313" key="2">
    <source>
        <dbReference type="EMBL" id="CAB0012608.1"/>
    </source>
</evidence>
<organism evidence="2 3">
    <name type="scientific">Nesidiocoris tenuis</name>
    <dbReference type="NCBI Taxonomy" id="355587"/>
    <lineage>
        <taxon>Eukaryota</taxon>
        <taxon>Metazoa</taxon>
        <taxon>Ecdysozoa</taxon>
        <taxon>Arthropoda</taxon>
        <taxon>Hexapoda</taxon>
        <taxon>Insecta</taxon>
        <taxon>Pterygota</taxon>
        <taxon>Neoptera</taxon>
        <taxon>Paraneoptera</taxon>
        <taxon>Hemiptera</taxon>
        <taxon>Heteroptera</taxon>
        <taxon>Panheteroptera</taxon>
        <taxon>Cimicomorpha</taxon>
        <taxon>Miridae</taxon>
        <taxon>Dicyphina</taxon>
        <taxon>Nesidiocoris</taxon>
    </lineage>
</organism>
<keyword evidence="3" id="KW-1185">Reference proteome</keyword>
<accession>A0A6H5HA25</accession>
<evidence type="ECO:0000259" key="1">
    <source>
        <dbReference type="Pfam" id="PF08718"/>
    </source>
</evidence>
<dbReference type="PANTHER" id="PTHR10219:SF43">
    <property type="entry name" value="GLYCOLIPID TRANSFER PROTEIN DOMAIN-CONTAINING PROTEIN"/>
    <property type="match status" value="1"/>
</dbReference>
<dbReference type="GO" id="GO:0016020">
    <property type="term" value="C:membrane"/>
    <property type="evidence" value="ECO:0007669"/>
    <property type="project" value="TreeGrafter"/>
</dbReference>
<proteinExistence type="predicted"/>
<evidence type="ECO:0000313" key="3">
    <source>
        <dbReference type="Proteomes" id="UP000479000"/>
    </source>
</evidence>
<reference evidence="2 3" key="1">
    <citation type="submission" date="2020-02" db="EMBL/GenBank/DDBJ databases">
        <authorList>
            <person name="Ferguson B K."/>
        </authorList>
    </citation>
    <scope>NUCLEOTIDE SEQUENCE [LARGE SCALE GENOMIC DNA]</scope>
</reference>
<sequence length="298" mass="34408">MVNDVEPRSSFFDLPLIYKHLQNCLLEGDDVSIDLYLEAYKELIKFCELLGGIFGYVKDEIESKSKILNELRSSRPEMFQTVKTMIQYEKESRLLKKDGYVSGCRTLLRLHWGFDFIRNFLDRVRNLELDQYTSTVGHEVYNATLSHHHAWYVRIGARYAIGSLPLKQVMYEKVNFTHVDGEAIYTNKPTKKYGSLVRESNEGHRSDDERYLPKFFGLHDRRFRHHRGLPYLLMVSPRRSRLGKANSDDEGTPCSGNAGSSSNYIASYRFRRGGRLPSKGTGLMNNIHGNISCCHALH</sequence>
<feature type="domain" description="Glycolipid transfer protein" evidence="1">
    <location>
        <begin position="32"/>
        <end position="175"/>
    </location>
</feature>
<dbReference type="OrthoDB" id="116883at2759"/>
<dbReference type="GO" id="GO:1902387">
    <property type="term" value="F:ceramide 1-phosphate binding"/>
    <property type="evidence" value="ECO:0007669"/>
    <property type="project" value="TreeGrafter"/>
</dbReference>
<dbReference type="InterPro" id="IPR014830">
    <property type="entry name" value="Glycolipid_transfer_prot_dom"/>
</dbReference>
<dbReference type="PANTHER" id="PTHR10219">
    <property type="entry name" value="GLYCOLIPID TRANSFER PROTEIN-RELATED"/>
    <property type="match status" value="1"/>
</dbReference>
<gene>
    <name evidence="2" type="ORF">NTEN_LOCUS17315</name>
</gene>